<gene>
    <name evidence="1" type="ORF">FHS18_000588</name>
</gene>
<evidence type="ECO:0000313" key="1">
    <source>
        <dbReference type="EMBL" id="MBB3108560.1"/>
    </source>
</evidence>
<dbReference type="SUPFAM" id="SSF51126">
    <property type="entry name" value="Pectin lyase-like"/>
    <property type="match status" value="2"/>
</dbReference>
<name>A0A7W5ATM9_9BACL</name>
<dbReference type="Proteomes" id="UP000570361">
    <property type="component" value="Unassembled WGS sequence"/>
</dbReference>
<comment type="caution">
    <text evidence="1">The sequence shown here is derived from an EMBL/GenBank/DDBJ whole genome shotgun (WGS) entry which is preliminary data.</text>
</comment>
<evidence type="ECO:0000313" key="2">
    <source>
        <dbReference type="Proteomes" id="UP000570361"/>
    </source>
</evidence>
<accession>A0A7W5ATM9</accession>
<dbReference type="Gene3D" id="2.160.20.10">
    <property type="entry name" value="Single-stranded right-handed beta-helix, Pectin lyase-like"/>
    <property type="match status" value="2"/>
</dbReference>
<keyword evidence="2" id="KW-1185">Reference proteome</keyword>
<sequence>MSAEQTDNMGMHKLSDTEQRLEDNFQAIDEEFSDRGVNIRWKGADRDGIIDSSEAIKEVFLTGAFSIFIPKGTYLISKNLTIGTDKKIVFGRKARLKPAAGVTITLNCAIDAHLDDWIFDISAGGIINGSMKVNDITPEWFGAKGDGVTDDAPFIQAAVNSHRLGGNKISFNGMKTYKINSELQFMVDRHTIDGHGCTLDCSGIQSGQAIKITSSLTGSNKNEHGIKDLILRGSNRENVIGINMDGSDGKVLNSYYFERINIRDFVTGVRIYSNAYIVKFHSVNIVSPIGVCVYIPAGGTNYGERIVLDDCTLFDSKEGLRNENGSSTVMLNKVSVDYCYRAITITAGRVFAVNCHFECSKNKTDQDNQFYVSGDGGSLHIVASAILMGGNWEKYSIGYVNQTKGNETHYGGLLIDNCSIEVDYNNYNRKFLVDGEGRVLLSNITSYFNGLRGVRIANSLNHLADGSFESSNPLGQWETQYELPIISNTNPKEGKQSVIFQTTLRQQMFVDLPYRVPQKINISYWINIVRLEVGNTLSVTLSYLDSNKNVLSNVRVTHKTIQEWTQIRWQPGPAVPPAGTLFIRLTFDTAGWQQGSEVYLDDVYIYCI</sequence>
<reference evidence="1 2" key="1">
    <citation type="submission" date="2020-08" db="EMBL/GenBank/DDBJ databases">
        <title>Genomic Encyclopedia of Type Strains, Phase III (KMG-III): the genomes of soil and plant-associated and newly described type strains.</title>
        <authorList>
            <person name="Whitman W."/>
        </authorList>
    </citation>
    <scope>NUCLEOTIDE SEQUENCE [LARGE SCALE GENOMIC DNA]</scope>
    <source>
        <strain evidence="1 2">CECT 5862</strain>
    </source>
</reference>
<organism evidence="1 2">
    <name type="scientific">Paenibacillus phyllosphaerae</name>
    <dbReference type="NCBI Taxonomy" id="274593"/>
    <lineage>
        <taxon>Bacteria</taxon>
        <taxon>Bacillati</taxon>
        <taxon>Bacillota</taxon>
        <taxon>Bacilli</taxon>
        <taxon>Bacillales</taxon>
        <taxon>Paenibacillaceae</taxon>
        <taxon>Paenibacillus</taxon>
    </lineage>
</organism>
<dbReference type="InterPro" id="IPR012334">
    <property type="entry name" value="Pectin_lyas_fold"/>
</dbReference>
<dbReference type="EMBL" id="JACHXK010000001">
    <property type="protein sequence ID" value="MBB3108560.1"/>
    <property type="molecule type" value="Genomic_DNA"/>
</dbReference>
<dbReference type="AlphaFoldDB" id="A0A7W5ATM9"/>
<evidence type="ECO:0008006" key="3">
    <source>
        <dbReference type="Google" id="ProtNLM"/>
    </source>
</evidence>
<dbReference type="InterPro" id="IPR011050">
    <property type="entry name" value="Pectin_lyase_fold/virulence"/>
</dbReference>
<dbReference type="RefSeq" id="WP_183596749.1">
    <property type="nucleotide sequence ID" value="NZ_JACHXK010000001.1"/>
</dbReference>
<proteinExistence type="predicted"/>
<protein>
    <recommendedName>
        <fullName evidence="3">Pectate lyase superfamily protein domain-containing protein</fullName>
    </recommendedName>
</protein>
<dbReference type="Gene3D" id="2.60.120.260">
    <property type="entry name" value="Galactose-binding domain-like"/>
    <property type="match status" value="1"/>
</dbReference>